<dbReference type="InterPro" id="IPR037175">
    <property type="entry name" value="KFase_sf"/>
</dbReference>
<comment type="similarity">
    <text evidence="1">Belongs to the Cyclase 1 superfamily.</text>
</comment>
<protein>
    <recommendedName>
        <fullName evidence="4">Cyclase</fullName>
    </recommendedName>
</protein>
<dbReference type="EMBL" id="ML976703">
    <property type="protein sequence ID" value="KAF1970224.1"/>
    <property type="molecule type" value="Genomic_DNA"/>
</dbReference>
<dbReference type="Proteomes" id="UP000800036">
    <property type="component" value="Unassembled WGS sequence"/>
</dbReference>
<evidence type="ECO:0000313" key="2">
    <source>
        <dbReference type="EMBL" id="KAF1970224.1"/>
    </source>
</evidence>
<dbReference type="GO" id="GO:0004061">
    <property type="term" value="F:arylformamidase activity"/>
    <property type="evidence" value="ECO:0007669"/>
    <property type="project" value="InterPro"/>
</dbReference>
<name>A0A6A5UZP8_9PLEO</name>
<dbReference type="Pfam" id="PF04199">
    <property type="entry name" value="Cyclase"/>
    <property type="match status" value="1"/>
</dbReference>
<dbReference type="InterPro" id="IPR007325">
    <property type="entry name" value="KFase/CYL"/>
</dbReference>
<dbReference type="PANTHER" id="PTHR34861:SF10">
    <property type="entry name" value="CYCLASE"/>
    <property type="match status" value="1"/>
</dbReference>
<organism evidence="2 3">
    <name type="scientific">Bimuria novae-zelandiae CBS 107.79</name>
    <dbReference type="NCBI Taxonomy" id="1447943"/>
    <lineage>
        <taxon>Eukaryota</taxon>
        <taxon>Fungi</taxon>
        <taxon>Dikarya</taxon>
        <taxon>Ascomycota</taxon>
        <taxon>Pezizomycotina</taxon>
        <taxon>Dothideomycetes</taxon>
        <taxon>Pleosporomycetidae</taxon>
        <taxon>Pleosporales</taxon>
        <taxon>Massarineae</taxon>
        <taxon>Didymosphaeriaceae</taxon>
        <taxon>Bimuria</taxon>
    </lineage>
</organism>
<dbReference type="AlphaFoldDB" id="A0A6A5UZP8"/>
<dbReference type="Gene3D" id="3.50.30.50">
    <property type="entry name" value="Putative cyclase"/>
    <property type="match status" value="1"/>
</dbReference>
<dbReference type="PANTHER" id="PTHR34861">
    <property type="match status" value="1"/>
</dbReference>
<keyword evidence="3" id="KW-1185">Reference proteome</keyword>
<evidence type="ECO:0000256" key="1">
    <source>
        <dbReference type="ARBA" id="ARBA00007865"/>
    </source>
</evidence>
<sequence length="366" mass="40608">MAEQKSPAAQRLTQVKDFLAMSKAATTIPWDPDCTKFPSRKELPKIEGAPDQAAWVWGADDHIGRLNLLTPARVAAAAKEIRTGEMVPVNLPLNVPAQPAFDREPFKHEIKVIFENIAYDDLYHLNTQSGTQWDGFRHFAHVPSGNFYNGAKGTDIVGPSANNKCSIHYWAEHGIAGRAVLLDYRAYAYSKGILYDSFDRHAIPYSELAACGKAQGIDIRPTAQGGDIRIGDILLIRSGWKETYDSKTPSERCAAALRHGNGEPGDDGQRWAGVAQEEEVLDWLHDCYFAAVGGDAPAFEVWPTQKEYHLHEYVLALWGMPLGEMMDLERLAEKCRERGRWFFFFTSAPANCPGGVSSHVNGTAIF</sequence>
<evidence type="ECO:0008006" key="4">
    <source>
        <dbReference type="Google" id="ProtNLM"/>
    </source>
</evidence>
<gene>
    <name evidence="2" type="ORF">BU23DRAFT_218444</name>
</gene>
<accession>A0A6A5UZP8</accession>
<evidence type="ECO:0000313" key="3">
    <source>
        <dbReference type="Proteomes" id="UP000800036"/>
    </source>
</evidence>
<dbReference type="GO" id="GO:0019441">
    <property type="term" value="P:L-tryptophan catabolic process to kynurenine"/>
    <property type="evidence" value="ECO:0007669"/>
    <property type="project" value="InterPro"/>
</dbReference>
<proteinExistence type="inferred from homology"/>
<dbReference type="SUPFAM" id="SSF102198">
    <property type="entry name" value="Putative cyclase"/>
    <property type="match status" value="1"/>
</dbReference>
<reference evidence="2" key="1">
    <citation type="journal article" date="2020" name="Stud. Mycol.">
        <title>101 Dothideomycetes genomes: a test case for predicting lifestyles and emergence of pathogens.</title>
        <authorList>
            <person name="Haridas S."/>
            <person name="Albert R."/>
            <person name="Binder M."/>
            <person name="Bloem J."/>
            <person name="Labutti K."/>
            <person name="Salamov A."/>
            <person name="Andreopoulos B."/>
            <person name="Baker S."/>
            <person name="Barry K."/>
            <person name="Bills G."/>
            <person name="Bluhm B."/>
            <person name="Cannon C."/>
            <person name="Castanera R."/>
            <person name="Culley D."/>
            <person name="Daum C."/>
            <person name="Ezra D."/>
            <person name="Gonzalez J."/>
            <person name="Henrissat B."/>
            <person name="Kuo A."/>
            <person name="Liang C."/>
            <person name="Lipzen A."/>
            <person name="Lutzoni F."/>
            <person name="Magnuson J."/>
            <person name="Mondo S."/>
            <person name="Nolan M."/>
            <person name="Ohm R."/>
            <person name="Pangilinan J."/>
            <person name="Park H.-J."/>
            <person name="Ramirez L."/>
            <person name="Alfaro M."/>
            <person name="Sun H."/>
            <person name="Tritt A."/>
            <person name="Yoshinaga Y."/>
            <person name="Zwiers L.-H."/>
            <person name="Turgeon B."/>
            <person name="Goodwin S."/>
            <person name="Spatafora J."/>
            <person name="Crous P."/>
            <person name="Grigoriev I."/>
        </authorList>
    </citation>
    <scope>NUCLEOTIDE SEQUENCE</scope>
    <source>
        <strain evidence="2">CBS 107.79</strain>
    </source>
</reference>
<dbReference type="OrthoDB" id="5396at2759"/>